<organism evidence="3 4">
    <name type="scientific">Cuscuta campestris</name>
    <dbReference type="NCBI Taxonomy" id="132261"/>
    <lineage>
        <taxon>Eukaryota</taxon>
        <taxon>Viridiplantae</taxon>
        <taxon>Streptophyta</taxon>
        <taxon>Embryophyta</taxon>
        <taxon>Tracheophyta</taxon>
        <taxon>Spermatophyta</taxon>
        <taxon>Magnoliopsida</taxon>
        <taxon>eudicotyledons</taxon>
        <taxon>Gunneridae</taxon>
        <taxon>Pentapetalae</taxon>
        <taxon>asterids</taxon>
        <taxon>lamiids</taxon>
        <taxon>Solanales</taxon>
        <taxon>Convolvulaceae</taxon>
        <taxon>Cuscuteae</taxon>
        <taxon>Cuscuta</taxon>
        <taxon>Cuscuta subgen. Grammica</taxon>
        <taxon>Cuscuta sect. Cleistogrammica</taxon>
    </lineage>
</organism>
<keyword evidence="1" id="KW-0812">Transmembrane</keyword>
<keyword evidence="1" id="KW-0472">Membrane</keyword>
<feature type="domain" description="Retrotransposon gag" evidence="2">
    <location>
        <begin position="82"/>
        <end position="130"/>
    </location>
</feature>
<sequence>MCLVAQEASCVLEVCKAVENGSYRICISSACHNKIICKDYVNQIECFASRVKLKLTPFGKSATFYLGYSLFMAVAIMLGFGPEIWEDLFERFSHSDAPRMFQLHKDIVTLVQGTDSVAEYFTKLKGLWDSYLIMVSLPNCKCVSGQKDCSTRAPLVSESSALASVQHIKPVFGTTLSGKKSKFFCQHCKIYGHTIDRCFKIHGYPKNSKGNNSFNQSKRVAGNAFSEECVETGTITSSNSSVHSEHLNTDQHMSLTSSHKETFHDAGQLETNLCLVFSLLTWLAVIIWQDPVKRTSMMVGKESAGLYFVDQHSPPTAHASFISPF</sequence>
<evidence type="ECO:0000313" key="3">
    <source>
        <dbReference type="EMBL" id="VFQ95002.1"/>
    </source>
</evidence>
<evidence type="ECO:0000313" key="4">
    <source>
        <dbReference type="Proteomes" id="UP000595140"/>
    </source>
</evidence>
<proteinExistence type="predicted"/>
<keyword evidence="1" id="KW-1133">Transmembrane helix</keyword>
<dbReference type="PANTHER" id="PTHR34222:SF33">
    <property type="entry name" value="RETROTRANSPOSON GAG DOMAIN-CONTAINING PROTEIN"/>
    <property type="match status" value="1"/>
</dbReference>
<feature type="transmembrane region" description="Helical" evidence="1">
    <location>
        <begin position="62"/>
        <end position="81"/>
    </location>
</feature>
<evidence type="ECO:0000256" key="1">
    <source>
        <dbReference type="SAM" id="Phobius"/>
    </source>
</evidence>
<dbReference type="InterPro" id="IPR005162">
    <property type="entry name" value="Retrotrans_gag_dom"/>
</dbReference>
<dbReference type="Pfam" id="PF03732">
    <property type="entry name" value="Retrotrans_gag"/>
    <property type="match status" value="1"/>
</dbReference>
<gene>
    <name evidence="3" type="ORF">CCAM_LOCUS36778</name>
</gene>
<name>A0A484N1P1_9ASTE</name>
<accession>A0A484N1P1</accession>
<dbReference type="PANTHER" id="PTHR34222">
    <property type="entry name" value="GAG_PRE-INTEGRS DOMAIN-CONTAINING PROTEIN"/>
    <property type="match status" value="1"/>
</dbReference>
<keyword evidence="4" id="KW-1185">Reference proteome</keyword>
<reference evidence="3 4" key="1">
    <citation type="submission" date="2018-04" db="EMBL/GenBank/DDBJ databases">
        <authorList>
            <person name="Vogel A."/>
        </authorList>
    </citation>
    <scope>NUCLEOTIDE SEQUENCE [LARGE SCALE GENOMIC DNA]</scope>
</reference>
<dbReference type="Proteomes" id="UP000595140">
    <property type="component" value="Unassembled WGS sequence"/>
</dbReference>
<dbReference type="AlphaFoldDB" id="A0A484N1P1"/>
<dbReference type="OrthoDB" id="1282216at2759"/>
<protein>
    <recommendedName>
        <fullName evidence="2">Retrotransposon gag domain-containing protein</fullName>
    </recommendedName>
</protein>
<dbReference type="EMBL" id="OOIL02005488">
    <property type="protein sequence ID" value="VFQ95002.1"/>
    <property type="molecule type" value="Genomic_DNA"/>
</dbReference>
<evidence type="ECO:0000259" key="2">
    <source>
        <dbReference type="Pfam" id="PF03732"/>
    </source>
</evidence>